<evidence type="ECO:0000313" key="3">
    <source>
        <dbReference type="Proteomes" id="UP001176961"/>
    </source>
</evidence>
<dbReference type="EMBL" id="CATQJL010000316">
    <property type="protein sequence ID" value="CAJ0605768.1"/>
    <property type="molecule type" value="Genomic_DNA"/>
</dbReference>
<accession>A0AA36H929</accession>
<evidence type="ECO:0000313" key="2">
    <source>
        <dbReference type="EMBL" id="CAJ0605768.1"/>
    </source>
</evidence>
<comment type="caution">
    <text evidence="2">The sequence shown here is derived from an EMBL/GenBank/DDBJ whole genome shotgun (WGS) entry which is preliminary data.</text>
</comment>
<feature type="transmembrane region" description="Helical" evidence="1">
    <location>
        <begin position="20"/>
        <end position="43"/>
    </location>
</feature>
<name>A0AA36H929_CYLNA</name>
<gene>
    <name evidence="2" type="ORF">CYNAS_LOCUS17751</name>
</gene>
<sequence>MSVLQWRFRNGCGGGSSFGFGGGSAPLSVFIAATAALLTFYYINWLCGMTRLENLTGFVHPKYQKVEKVFRKNFHDGWEREGAAIAV</sequence>
<organism evidence="2 3">
    <name type="scientific">Cylicocyclus nassatus</name>
    <name type="common">Nematode worm</name>
    <dbReference type="NCBI Taxonomy" id="53992"/>
    <lineage>
        <taxon>Eukaryota</taxon>
        <taxon>Metazoa</taxon>
        <taxon>Ecdysozoa</taxon>
        <taxon>Nematoda</taxon>
        <taxon>Chromadorea</taxon>
        <taxon>Rhabditida</taxon>
        <taxon>Rhabditina</taxon>
        <taxon>Rhabditomorpha</taxon>
        <taxon>Strongyloidea</taxon>
        <taxon>Strongylidae</taxon>
        <taxon>Cylicocyclus</taxon>
    </lineage>
</organism>
<proteinExistence type="predicted"/>
<keyword evidence="1" id="KW-1133">Transmembrane helix</keyword>
<keyword evidence="1" id="KW-0812">Transmembrane</keyword>
<dbReference type="AlphaFoldDB" id="A0AA36H929"/>
<keyword evidence="3" id="KW-1185">Reference proteome</keyword>
<reference evidence="2" key="1">
    <citation type="submission" date="2023-07" db="EMBL/GenBank/DDBJ databases">
        <authorList>
            <consortium name="CYATHOMIX"/>
        </authorList>
    </citation>
    <scope>NUCLEOTIDE SEQUENCE</scope>
    <source>
        <strain evidence="2">N/A</strain>
    </source>
</reference>
<dbReference type="Proteomes" id="UP001176961">
    <property type="component" value="Unassembled WGS sequence"/>
</dbReference>
<keyword evidence="1" id="KW-0472">Membrane</keyword>
<evidence type="ECO:0000256" key="1">
    <source>
        <dbReference type="SAM" id="Phobius"/>
    </source>
</evidence>
<protein>
    <submittedName>
        <fullName evidence="2">Uncharacterized protein</fullName>
    </submittedName>
</protein>